<dbReference type="GO" id="GO:0016887">
    <property type="term" value="F:ATP hydrolysis activity"/>
    <property type="evidence" value="ECO:0007669"/>
    <property type="project" value="InterPro"/>
</dbReference>
<dbReference type="EMBL" id="QQXK01000026">
    <property type="protein sequence ID" value="RII41479.1"/>
    <property type="molecule type" value="Genomic_DNA"/>
</dbReference>
<dbReference type="RefSeq" id="WP_119425395.1">
    <property type="nucleotide sequence ID" value="NZ_QQXK01000026.1"/>
</dbReference>
<dbReference type="PANTHER" id="PTHR43776:SF7">
    <property type="entry name" value="D,D-DIPEPTIDE TRANSPORT ATP-BINDING PROTEIN DDPF-RELATED"/>
    <property type="match status" value="1"/>
</dbReference>
<proteinExistence type="inferred from homology"/>
<feature type="region of interest" description="Disordered" evidence="5">
    <location>
        <begin position="267"/>
        <end position="317"/>
    </location>
</feature>
<keyword evidence="4 7" id="KW-0067">ATP-binding</keyword>
<evidence type="ECO:0000256" key="3">
    <source>
        <dbReference type="ARBA" id="ARBA00022741"/>
    </source>
</evidence>
<dbReference type="GO" id="GO:0055085">
    <property type="term" value="P:transmembrane transport"/>
    <property type="evidence" value="ECO:0007669"/>
    <property type="project" value="UniProtKB-ARBA"/>
</dbReference>
<evidence type="ECO:0000313" key="8">
    <source>
        <dbReference type="Proteomes" id="UP000265419"/>
    </source>
</evidence>
<comment type="caution">
    <text evidence="7">The sequence shown here is derived from an EMBL/GenBank/DDBJ whole genome shotgun (WGS) entry which is preliminary data.</text>
</comment>
<reference evidence="7 8" key="1">
    <citation type="submission" date="2018-07" db="EMBL/GenBank/DDBJ databases">
        <title>Arthrobacter sp. nov., isolated from raw cow's milk with high bacterial count.</title>
        <authorList>
            <person name="Hahne J."/>
            <person name="Isele D."/>
            <person name="Lipski A."/>
        </authorList>
    </citation>
    <scope>NUCLEOTIDE SEQUENCE [LARGE SCALE GENOMIC DNA]</scope>
    <source>
        <strain evidence="7 8">JZ R-35</strain>
    </source>
</reference>
<dbReference type="Pfam" id="PF08352">
    <property type="entry name" value="oligo_HPY"/>
    <property type="match status" value="1"/>
</dbReference>
<dbReference type="GO" id="GO:0015833">
    <property type="term" value="P:peptide transport"/>
    <property type="evidence" value="ECO:0007669"/>
    <property type="project" value="InterPro"/>
</dbReference>
<dbReference type="InterPro" id="IPR027417">
    <property type="entry name" value="P-loop_NTPase"/>
</dbReference>
<comment type="similarity">
    <text evidence="1">Belongs to the ABC transporter superfamily.</text>
</comment>
<evidence type="ECO:0000313" key="7">
    <source>
        <dbReference type="EMBL" id="RII41479.1"/>
    </source>
</evidence>
<dbReference type="Proteomes" id="UP000265419">
    <property type="component" value="Unassembled WGS sequence"/>
</dbReference>
<protein>
    <submittedName>
        <fullName evidence="7">ABC transporter ATP-binding protein</fullName>
    </submittedName>
</protein>
<dbReference type="InterPro" id="IPR003439">
    <property type="entry name" value="ABC_transporter-like_ATP-bd"/>
</dbReference>
<dbReference type="SUPFAM" id="SSF52540">
    <property type="entry name" value="P-loop containing nucleoside triphosphate hydrolases"/>
    <property type="match status" value="2"/>
</dbReference>
<dbReference type="InterPro" id="IPR003593">
    <property type="entry name" value="AAA+_ATPase"/>
</dbReference>
<dbReference type="Gene3D" id="3.40.50.300">
    <property type="entry name" value="P-loop containing nucleotide triphosphate hydrolases"/>
    <property type="match status" value="2"/>
</dbReference>
<keyword evidence="2" id="KW-0813">Transport</keyword>
<dbReference type="Pfam" id="PF00005">
    <property type="entry name" value="ABC_tran"/>
    <property type="match status" value="2"/>
</dbReference>
<dbReference type="InterPro" id="IPR017871">
    <property type="entry name" value="ABC_transporter-like_CS"/>
</dbReference>
<evidence type="ECO:0000256" key="2">
    <source>
        <dbReference type="ARBA" id="ARBA00022448"/>
    </source>
</evidence>
<evidence type="ECO:0000256" key="4">
    <source>
        <dbReference type="ARBA" id="ARBA00022840"/>
    </source>
</evidence>
<keyword evidence="3" id="KW-0547">Nucleotide-binding</keyword>
<dbReference type="GO" id="GO:0005524">
    <property type="term" value="F:ATP binding"/>
    <property type="evidence" value="ECO:0007669"/>
    <property type="project" value="UniProtKB-KW"/>
</dbReference>
<name>A0A399JB76_9MICC</name>
<keyword evidence="8" id="KW-1185">Reference proteome</keyword>
<dbReference type="InterPro" id="IPR050319">
    <property type="entry name" value="ABC_transp_ATP-bind"/>
</dbReference>
<dbReference type="PROSITE" id="PS00211">
    <property type="entry name" value="ABC_TRANSPORTER_1"/>
    <property type="match status" value="2"/>
</dbReference>
<feature type="domain" description="ABC transporter" evidence="6">
    <location>
        <begin position="18"/>
        <end position="256"/>
    </location>
</feature>
<evidence type="ECO:0000256" key="5">
    <source>
        <dbReference type="SAM" id="MobiDB-lite"/>
    </source>
</evidence>
<organism evidence="7 8">
    <name type="scientific">Galactobacter valiniphilus</name>
    <dbReference type="NCBI Taxonomy" id="2676122"/>
    <lineage>
        <taxon>Bacteria</taxon>
        <taxon>Bacillati</taxon>
        <taxon>Actinomycetota</taxon>
        <taxon>Actinomycetes</taxon>
        <taxon>Micrococcales</taxon>
        <taxon>Micrococcaceae</taxon>
        <taxon>Galactobacter</taxon>
    </lineage>
</organism>
<feature type="domain" description="ABC transporter" evidence="6">
    <location>
        <begin position="325"/>
        <end position="550"/>
    </location>
</feature>
<dbReference type="PROSITE" id="PS50893">
    <property type="entry name" value="ABC_TRANSPORTER_2"/>
    <property type="match status" value="2"/>
</dbReference>
<dbReference type="AlphaFoldDB" id="A0A399JB76"/>
<sequence>MSAPILERVPEAPAATVLSAAGLSVSGPRGVIVEPLDLKLSAGQTLVVVGESGSGKTLTARALTGLLPTGITASGALELNGRGLAPGSKELAAARGGGITLLLQDPFTSLSPTHRVGRQIGWALGGSAAARSARVAALLAEVGLDASVASKRPFELSGGMRQRVALAAALAADPSVLIADEPTTALDVTTQREVLDLIDELQAKRGMALLLITHDLAVARDRADEALVMRHGKVLERGPASRVLFDPEHEYTRSLLAADLGVEAAEALAEGESLPDGAGQDVDRAGDSATTPASVVPGAGRRGTDGDGATQPSDVVRSGAGGALLRVTGLRKSFPGQARPALAGVDLELADGQTLAVVGESGSGKTTLARCLVGLERPDAGSIEFLGRATGPRRAQIVFQDPYSALNPARSIGAGLEEAAAVGGGVRTPGELLELVGLPADYAPRRPAALSGGERQRVAIARALAVEPELLILDESVSALDVSVQAQILALLARLQERLGLSMLFITHDLSVARAVSSSVVVLRHGEVVERGSTASVLFDPQHEYTQALLASIPGRGAAHEQQSGARDAR</sequence>
<evidence type="ECO:0000259" key="6">
    <source>
        <dbReference type="PROSITE" id="PS50893"/>
    </source>
</evidence>
<dbReference type="CDD" id="cd03257">
    <property type="entry name" value="ABC_NikE_OppD_transporters"/>
    <property type="match status" value="2"/>
</dbReference>
<gene>
    <name evidence="7" type="ORF">DWB68_12170</name>
</gene>
<dbReference type="InterPro" id="IPR013563">
    <property type="entry name" value="Oligopep_ABC_C"/>
</dbReference>
<dbReference type="SMART" id="SM00382">
    <property type="entry name" value="AAA"/>
    <property type="match status" value="2"/>
</dbReference>
<dbReference type="PANTHER" id="PTHR43776">
    <property type="entry name" value="TRANSPORT ATP-BINDING PROTEIN"/>
    <property type="match status" value="1"/>
</dbReference>
<evidence type="ECO:0000256" key="1">
    <source>
        <dbReference type="ARBA" id="ARBA00005417"/>
    </source>
</evidence>
<accession>A0A399JB76</accession>